<keyword evidence="1 2" id="KW-0238">DNA-binding</keyword>
<evidence type="ECO:0000256" key="1">
    <source>
        <dbReference type="ARBA" id="ARBA00023125"/>
    </source>
</evidence>
<dbReference type="RefSeq" id="WP_203796077.1">
    <property type="nucleotide sequence ID" value="NZ_BAAAQE010000036.1"/>
</dbReference>
<comment type="caution">
    <text evidence="4">The sequence shown here is derived from an EMBL/GenBank/DDBJ whole genome shotgun (WGS) entry which is preliminary data.</text>
</comment>
<feature type="DNA-binding region" description="H-T-H motif" evidence="2">
    <location>
        <begin position="37"/>
        <end position="56"/>
    </location>
</feature>
<feature type="domain" description="HTH tetR-type" evidence="3">
    <location>
        <begin position="14"/>
        <end position="74"/>
    </location>
</feature>
<dbReference type="InterPro" id="IPR009057">
    <property type="entry name" value="Homeodomain-like_sf"/>
</dbReference>
<evidence type="ECO:0000259" key="3">
    <source>
        <dbReference type="PROSITE" id="PS50977"/>
    </source>
</evidence>
<evidence type="ECO:0000313" key="4">
    <source>
        <dbReference type="EMBL" id="GID54884.1"/>
    </source>
</evidence>
<name>A0ABQ3X8R0_9ACTN</name>
<dbReference type="PROSITE" id="PS50977">
    <property type="entry name" value="HTH_TETR_2"/>
    <property type="match status" value="1"/>
</dbReference>
<reference evidence="4 5" key="1">
    <citation type="submission" date="2021-01" db="EMBL/GenBank/DDBJ databases">
        <title>Whole genome shotgun sequence of Actinoplanes couchii NBRC 106145.</title>
        <authorList>
            <person name="Komaki H."/>
            <person name="Tamura T."/>
        </authorList>
    </citation>
    <scope>NUCLEOTIDE SEQUENCE [LARGE SCALE GENOMIC DNA]</scope>
    <source>
        <strain evidence="4 5">NBRC 106145</strain>
    </source>
</reference>
<dbReference type="SUPFAM" id="SSF46689">
    <property type="entry name" value="Homeodomain-like"/>
    <property type="match status" value="1"/>
</dbReference>
<gene>
    <name evidence="4" type="ORF">Aco03nite_032880</name>
</gene>
<proteinExistence type="predicted"/>
<sequence>MSLSPEDDLDVRIRRTRDRLRRAVLELASEHPVEEITVADLVRVARINRTTFYKHAASPADVLAEILYADLDRIRAGWLDGAATIPETWERSAAELAEHLLRYDALYTVGLVGQRSAVLYRLLIDHFAASARGLMDRDPALLPDGPGPREWRARAYSSFIAHGQVGIIEAWLSEPTPRDPALLISVSAATMSTGLHGL</sequence>
<evidence type="ECO:0000256" key="2">
    <source>
        <dbReference type="PROSITE-ProRule" id="PRU00335"/>
    </source>
</evidence>
<keyword evidence="5" id="KW-1185">Reference proteome</keyword>
<dbReference type="Proteomes" id="UP000612282">
    <property type="component" value="Unassembled WGS sequence"/>
</dbReference>
<protein>
    <recommendedName>
        <fullName evidence="3">HTH tetR-type domain-containing protein</fullName>
    </recommendedName>
</protein>
<dbReference type="InterPro" id="IPR001647">
    <property type="entry name" value="HTH_TetR"/>
</dbReference>
<accession>A0ABQ3X8R0</accession>
<dbReference type="Gene3D" id="1.10.357.10">
    <property type="entry name" value="Tetracycline Repressor, domain 2"/>
    <property type="match status" value="1"/>
</dbReference>
<organism evidence="4 5">
    <name type="scientific">Actinoplanes couchii</name>
    <dbReference type="NCBI Taxonomy" id="403638"/>
    <lineage>
        <taxon>Bacteria</taxon>
        <taxon>Bacillati</taxon>
        <taxon>Actinomycetota</taxon>
        <taxon>Actinomycetes</taxon>
        <taxon>Micromonosporales</taxon>
        <taxon>Micromonosporaceae</taxon>
        <taxon>Actinoplanes</taxon>
    </lineage>
</organism>
<evidence type="ECO:0000313" key="5">
    <source>
        <dbReference type="Proteomes" id="UP000612282"/>
    </source>
</evidence>
<dbReference type="EMBL" id="BOMG01000042">
    <property type="protein sequence ID" value="GID54884.1"/>
    <property type="molecule type" value="Genomic_DNA"/>
</dbReference>